<evidence type="ECO:0000256" key="1">
    <source>
        <dbReference type="SAM" id="SignalP"/>
    </source>
</evidence>
<name>A0A0C9VM91_9AGAM</name>
<protein>
    <submittedName>
        <fullName evidence="2">Uncharacterized protein</fullName>
    </submittedName>
</protein>
<dbReference type="HOGENOM" id="CLU_006344_1_0_1"/>
<feature type="chain" id="PRO_5002204740" evidence="1">
    <location>
        <begin position="27"/>
        <end position="847"/>
    </location>
</feature>
<evidence type="ECO:0000313" key="3">
    <source>
        <dbReference type="Proteomes" id="UP000053820"/>
    </source>
</evidence>
<dbReference type="AlphaFoldDB" id="A0A0C9VM91"/>
<proteinExistence type="predicted"/>
<dbReference type="InterPro" id="IPR041078">
    <property type="entry name" value="Plavaka"/>
</dbReference>
<evidence type="ECO:0000313" key="2">
    <source>
        <dbReference type="EMBL" id="KIJ58750.1"/>
    </source>
</evidence>
<accession>A0A0C9VM91</accession>
<organism evidence="2 3">
    <name type="scientific">Hydnomerulius pinastri MD-312</name>
    <dbReference type="NCBI Taxonomy" id="994086"/>
    <lineage>
        <taxon>Eukaryota</taxon>
        <taxon>Fungi</taxon>
        <taxon>Dikarya</taxon>
        <taxon>Basidiomycota</taxon>
        <taxon>Agaricomycotina</taxon>
        <taxon>Agaricomycetes</taxon>
        <taxon>Agaricomycetidae</taxon>
        <taxon>Boletales</taxon>
        <taxon>Boletales incertae sedis</taxon>
        <taxon>Leucogyrophana</taxon>
    </lineage>
</organism>
<keyword evidence="3" id="KW-1185">Reference proteome</keyword>
<reference evidence="2 3" key="1">
    <citation type="submission" date="2014-04" db="EMBL/GenBank/DDBJ databases">
        <title>Evolutionary Origins and Diversification of the Mycorrhizal Mutualists.</title>
        <authorList>
            <consortium name="DOE Joint Genome Institute"/>
            <consortium name="Mycorrhizal Genomics Consortium"/>
            <person name="Kohler A."/>
            <person name="Kuo A."/>
            <person name="Nagy L.G."/>
            <person name="Floudas D."/>
            <person name="Copeland A."/>
            <person name="Barry K.W."/>
            <person name="Cichocki N."/>
            <person name="Veneault-Fourrey C."/>
            <person name="LaButti K."/>
            <person name="Lindquist E.A."/>
            <person name="Lipzen A."/>
            <person name="Lundell T."/>
            <person name="Morin E."/>
            <person name="Murat C."/>
            <person name="Riley R."/>
            <person name="Ohm R."/>
            <person name="Sun H."/>
            <person name="Tunlid A."/>
            <person name="Henrissat B."/>
            <person name="Grigoriev I.V."/>
            <person name="Hibbett D.S."/>
            <person name="Martin F."/>
        </authorList>
    </citation>
    <scope>NUCLEOTIDE SEQUENCE [LARGE SCALE GENOMIC DNA]</scope>
    <source>
        <strain evidence="2 3">MD-312</strain>
    </source>
</reference>
<sequence>MMLARCLLSSASAMRVALMCAAKVWGIKGDKKEPVVLYRSKVAMSFPGQKQSRGEFRFADFLYRKNQMSGGNIDELMDILAEFDDQYPPFSDHEELYSLIDALPFGDAPWHSFSVKYAGDIPEESPPSWMLAEYDVWFRDAKQLMELMLVNEDFDGEIDYAAKVVTDEHGQREVCDLMSGQWAFDQSEKLVKDPNNHGAMFVPVVLGSDKTTVSVGTGNTEFYPLYISLGNVHNNVRRAHRNAVTILAFLAIPKTDAEFKDDPRFRKFRRQLFHSSVAAVLQSLKTAMTTAEVTLCPDGHFRRVIYGLGPYIADYPEQVLLTCVVQGWCPRCTASADDLDGPGAGRHSHDHTSALLDALDLKTLWEDYGIVGDLVPFTTHFPRADIHELIAPDLLHQMIKGTFKDHLVTWVCEYLEIEYGKGPAAKIIADIDRRIAAAPPYPGLRYVYLPALSGHVPPQMVRAISAFLDFCYLVRRSVINEATLNAIDEALSRFHRERVIFETSGVRLDGFSLPRQHAAIHYRELIEMFGAPNGLCSSITESKHIKAALGQMLVTNQRLDKLAAAKQHFTSCGLMASHRSIPEHIRPILVNPAPIDGPEEIEGDEYGAIDDEASTYSVRLAKRNVRNLPCNAAELGAHFGVCQLPHLIRRFLYDQDNPNAEVAGDRVDIRHCPLFIGKVHVFPSAVATFYAPSDQSGIGGMHRQVIRSTSSWRNGPARYDCVFVENAGADDDSDGFCSLLAARVRLFFACLHEGRNYSCALVEWFLPVADEPDDETGMWIVRPELDHDGEWVQSVISLDSIVRGAHLMPVFGEDQLPRGFHFSDSLDAFNAYYINKFIDHHAHSLAF</sequence>
<dbReference type="Proteomes" id="UP000053820">
    <property type="component" value="Unassembled WGS sequence"/>
</dbReference>
<feature type="signal peptide" evidence="1">
    <location>
        <begin position="1"/>
        <end position="26"/>
    </location>
</feature>
<dbReference type="OrthoDB" id="2612227at2759"/>
<keyword evidence="1" id="KW-0732">Signal</keyword>
<gene>
    <name evidence="2" type="ORF">HYDPIDRAFT_178018</name>
</gene>
<dbReference type="Pfam" id="PF18759">
    <property type="entry name" value="Plavaka"/>
    <property type="match status" value="1"/>
</dbReference>
<dbReference type="EMBL" id="KN839912">
    <property type="protein sequence ID" value="KIJ58750.1"/>
    <property type="molecule type" value="Genomic_DNA"/>
</dbReference>